<evidence type="ECO:0000256" key="7">
    <source>
        <dbReference type="ARBA" id="ARBA00022519"/>
    </source>
</evidence>
<keyword evidence="8 16" id="KW-0812">Transmembrane</keyword>
<evidence type="ECO:0000256" key="15">
    <source>
        <dbReference type="PIRNR" id="PIRNR000204"/>
    </source>
</evidence>
<dbReference type="InterPro" id="IPR012136">
    <property type="entry name" value="NADH_DH_b"/>
</dbReference>
<dbReference type="Pfam" id="PF02233">
    <property type="entry name" value="PNTB"/>
    <property type="match status" value="1"/>
</dbReference>
<evidence type="ECO:0000313" key="19">
    <source>
        <dbReference type="Proteomes" id="UP000657372"/>
    </source>
</evidence>
<keyword evidence="19" id="KW-1185">Reference proteome</keyword>
<dbReference type="Gene3D" id="3.40.50.1220">
    <property type="entry name" value="TPP-binding domain"/>
    <property type="match status" value="1"/>
</dbReference>
<comment type="function">
    <text evidence="1 15">The transhydrogenation between NADH and NADP is coupled to respiration and ATP hydrolysis and functions as a proton pump across the membrane.</text>
</comment>
<feature type="transmembrane region" description="Helical" evidence="16">
    <location>
        <begin position="127"/>
        <end position="145"/>
    </location>
</feature>
<proteinExistence type="inferred from homology"/>
<dbReference type="InterPro" id="IPR034300">
    <property type="entry name" value="PNTB-like"/>
</dbReference>
<protein>
    <recommendedName>
        <fullName evidence="5 15">NAD(P) transhydrogenase subunit beta</fullName>
        <ecNumber evidence="4 15">7.1.1.1</ecNumber>
    </recommendedName>
    <alternativeName>
        <fullName evidence="15">Nicotinamide nucleotide transhydrogenase subunit beta</fullName>
    </alternativeName>
</protein>
<sequence>MSANLATVSYIGATILFILSLGGLSHPETSRRGNLYGMIGMGIAVLATIFGPRVTADGYAWIILALLVGGVIGLYAAKKVKMTEMPELVALMHSFVGLAAALVGFASYIDPSIHLEGAEKAIHQVEIYVGIFIGAVTFSGSLIAFGKLNGKIGGKPLMLPARHFINLIGLLLVIWFGREFMNAPDVASGMTPLIIMTIIALLFGVHMVMAIGGADMPVVVSMLNSYSGWAASATGFMLGNDLLIVTGALVGSSGAILSYIMCQAMNRNFFSVIAGGFGGGAPKAGGAAKEQVGEATPVSAQETAELLREAKSVVIVPGYGMAVAQAQHTVNEITKLLRAKGTNVRFAIHPVAGRMPGHMNVLLAEAKVPYDIVLEMDEINEDFPDTDVVMVIGANDIVNPDAQDDPDSPIAGMPVLEVWKAETSIVMKRSMASGYAGVDNPLFYKENNRMLFGDAKKMLDDVLTTLKAAA</sequence>
<evidence type="ECO:0000256" key="11">
    <source>
        <dbReference type="ARBA" id="ARBA00022989"/>
    </source>
</evidence>
<evidence type="ECO:0000256" key="4">
    <source>
        <dbReference type="ARBA" id="ARBA00012943"/>
    </source>
</evidence>
<keyword evidence="12 15" id="KW-0520">NAD</keyword>
<feature type="domain" description="NADP transhydrogenase beta-like" evidence="17">
    <location>
        <begin position="7"/>
        <end position="464"/>
    </location>
</feature>
<keyword evidence="10 15" id="KW-1278">Translocase</keyword>
<dbReference type="SUPFAM" id="SSF52467">
    <property type="entry name" value="DHS-like NAD/FAD-binding domain"/>
    <property type="match status" value="1"/>
</dbReference>
<evidence type="ECO:0000256" key="8">
    <source>
        <dbReference type="ARBA" id="ARBA00022692"/>
    </source>
</evidence>
<feature type="transmembrane region" description="Helical" evidence="16">
    <location>
        <begin position="58"/>
        <end position="76"/>
    </location>
</feature>
<evidence type="ECO:0000259" key="17">
    <source>
        <dbReference type="Pfam" id="PF02233"/>
    </source>
</evidence>
<comment type="caution">
    <text evidence="18">The sequence shown here is derived from an EMBL/GenBank/DDBJ whole genome shotgun (WGS) entry which is preliminary data.</text>
</comment>
<dbReference type="EMBL" id="JADOEL010000004">
    <property type="protein sequence ID" value="MBF8177498.1"/>
    <property type="molecule type" value="Genomic_DNA"/>
</dbReference>
<evidence type="ECO:0000256" key="13">
    <source>
        <dbReference type="ARBA" id="ARBA00023136"/>
    </source>
</evidence>
<evidence type="ECO:0000256" key="14">
    <source>
        <dbReference type="ARBA" id="ARBA00048202"/>
    </source>
</evidence>
<evidence type="ECO:0000256" key="1">
    <source>
        <dbReference type="ARBA" id="ARBA00003943"/>
    </source>
</evidence>
<name>A0ABS0ESK7_9BURK</name>
<feature type="transmembrane region" description="Helical" evidence="16">
    <location>
        <begin position="157"/>
        <end position="177"/>
    </location>
</feature>
<dbReference type="Proteomes" id="UP000657372">
    <property type="component" value="Unassembled WGS sequence"/>
</dbReference>
<evidence type="ECO:0000256" key="12">
    <source>
        <dbReference type="ARBA" id="ARBA00023027"/>
    </source>
</evidence>
<keyword evidence="7 15" id="KW-0997">Cell inner membrane</keyword>
<feature type="transmembrane region" description="Helical" evidence="16">
    <location>
        <begin position="6"/>
        <end position="23"/>
    </location>
</feature>
<dbReference type="EC" id="7.1.1.1" evidence="4 15"/>
<evidence type="ECO:0000256" key="16">
    <source>
        <dbReference type="SAM" id="Phobius"/>
    </source>
</evidence>
<dbReference type="InterPro" id="IPR029035">
    <property type="entry name" value="DHS-like_NAD/FAD-binding_dom"/>
</dbReference>
<feature type="transmembrane region" description="Helical" evidence="16">
    <location>
        <begin position="35"/>
        <end position="52"/>
    </location>
</feature>
<keyword evidence="13 15" id="KW-0472">Membrane</keyword>
<dbReference type="NCBIfam" id="NF006974">
    <property type="entry name" value="PRK09444.1"/>
    <property type="match status" value="1"/>
</dbReference>
<dbReference type="PIRSF" id="PIRSF000204">
    <property type="entry name" value="PNTB"/>
    <property type="match status" value="1"/>
</dbReference>
<comment type="catalytic activity">
    <reaction evidence="14 15">
        <text>NAD(+) + NADPH + H(+)(in) = NADH + NADP(+) + H(+)(out)</text>
        <dbReference type="Rhea" id="RHEA:47992"/>
        <dbReference type="ChEBI" id="CHEBI:15378"/>
        <dbReference type="ChEBI" id="CHEBI:57540"/>
        <dbReference type="ChEBI" id="CHEBI:57783"/>
        <dbReference type="ChEBI" id="CHEBI:57945"/>
        <dbReference type="ChEBI" id="CHEBI:58349"/>
        <dbReference type="EC" id="7.1.1.1"/>
    </reaction>
</comment>
<feature type="transmembrane region" description="Helical" evidence="16">
    <location>
        <begin position="88"/>
        <end position="107"/>
    </location>
</feature>
<evidence type="ECO:0000256" key="3">
    <source>
        <dbReference type="ARBA" id="ARBA00007919"/>
    </source>
</evidence>
<feature type="transmembrane region" description="Helical" evidence="16">
    <location>
        <begin position="242"/>
        <end position="262"/>
    </location>
</feature>
<keyword evidence="9 15" id="KW-0521">NADP</keyword>
<dbReference type="RefSeq" id="WP_175626986.1">
    <property type="nucleotide sequence ID" value="NZ_JADOEL010000004.1"/>
</dbReference>
<dbReference type="PANTHER" id="PTHR44758:SF1">
    <property type="entry name" value="NAD(P) TRANSHYDROGENASE SUBUNIT BETA"/>
    <property type="match status" value="1"/>
</dbReference>
<comment type="similarity">
    <text evidence="3 15">Belongs to the PNT beta subunit family.</text>
</comment>
<evidence type="ECO:0000256" key="5">
    <source>
        <dbReference type="ARBA" id="ARBA00014581"/>
    </source>
</evidence>
<keyword evidence="11 16" id="KW-1133">Transmembrane helix</keyword>
<accession>A0ABS0ESK7</accession>
<dbReference type="PANTHER" id="PTHR44758">
    <property type="entry name" value="NAD(P) TRANSHYDROGENASE SUBUNIT BETA"/>
    <property type="match status" value="1"/>
</dbReference>
<evidence type="ECO:0000313" key="18">
    <source>
        <dbReference type="EMBL" id="MBF8177498.1"/>
    </source>
</evidence>
<evidence type="ECO:0000256" key="9">
    <source>
        <dbReference type="ARBA" id="ARBA00022857"/>
    </source>
</evidence>
<comment type="subcellular location">
    <subcellularLocation>
        <location evidence="2">Cell inner membrane</location>
        <topology evidence="2">Multi-pass membrane protein</topology>
    </subcellularLocation>
</comment>
<organism evidence="18 19">
    <name type="scientific">Herminiimonas contaminans</name>
    <dbReference type="NCBI Taxonomy" id="1111140"/>
    <lineage>
        <taxon>Bacteria</taxon>
        <taxon>Pseudomonadati</taxon>
        <taxon>Pseudomonadota</taxon>
        <taxon>Betaproteobacteria</taxon>
        <taxon>Burkholderiales</taxon>
        <taxon>Oxalobacteraceae</taxon>
        <taxon>Herminiimonas</taxon>
    </lineage>
</organism>
<gene>
    <name evidence="18" type="primary">pntB</name>
    <name evidence="18" type="ORF">IXC47_07385</name>
</gene>
<evidence type="ECO:0000256" key="10">
    <source>
        <dbReference type="ARBA" id="ARBA00022967"/>
    </source>
</evidence>
<keyword evidence="6 15" id="KW-1003">Cell membrane</keyword>
<evidence type="ECO:0000256" key="6">
    <source>
        <dbReference type="ARBA" id="ARBA00022475"/>
    </source>
</evidence>
<evidence type="ECO:0000256" key="2">
    <source>
        <dbReference type="ARBA" id="ARBA00004429"/>
    </source>
</evidence>
<reference evidence="18 19" key="1">
    <citation type="submission" date="2020-11" db="EMBL/GenBank/DDBJ databases">
        <title>WGS of Herminiimonas contaminans strain Marseille-Q4544 isolated from planarians Schmidtea mediterranea.</title>
        <authorList>
            <person name="Kangale L."/>
        </authorList>
    </citation>
    <scope>NUCLEOTIDE SEQUENCE [LARGE SCALE GENOMIC DNA]</scope>
    <source>
        <strain evidence="18 19">Marseille-Q4544</strain>
    </source>
</reference>
<feature type="transmembrane region" description="Helical" evidence="16">
    <location>
        <begin position="189"/>
        <end position="211"/>
    </location>
</feature>